<accession>A0A226DI86</accession>
<name>A0A226DI86_FOLCA</name>
<feature type="chain" id="PRO_5013189135" evidence="2">
    <location>
        <begin position="21"/>
        <end position="315"/>
    </location>
</feature>
<dbReference type="InterPro" id="IPR002022">
    <property type="entry name" value="Pec_lyase"/>
</dbReference>
<organism evidence="4 5">
    <name type="scientific">Folsomia candida</name>
    <name type="common">Springtail</name>
    <dbReference type="NCBI Taxonomy" id="158441"/>
    <lineage>
        <taxon>Eukaryota</taxon>
        <taxon>Metazoa</taxon>
        <taxon>Ecdysozoa</taxon>
        <taxon>Arthropoda</taxon>
        <taxon>Hexapoda</taxon>
        <taxon>Collembola</taxon>
        <taxon>Entomobryomorpha</taxon>
        <taxon>Isotomoidea</taxon>
        <taxon>Isotomidae</taxon>
        <taxon>Proisotominae</taxon>
        <taxon>Folsomia</taxon>
    </lineage>
</organism>
<comment type="caution">
    <text evidence="4">The sequence shown here is derived from an EMBL/GenBank/DDBJ whole genome shotgun (WGS) entry which is preliminary data.</text>
</comment>
<dbReference type="InterPro" id="IPR011050">
    <property type="entry name" value="Pectin_lyase_fold/virulence"/>
</dbReference>
<dbReference type="PANTHER" id="PTHR31683">
    <property type="entry name" value="PECTATE LYASE 18-RELATED"/>
    <property type="match status" value="1"/>
</dbReference>
<dbReference type="AlphaFoldDB" id="A0A226DI86"/>
<keyword evidence="5" id="KW-1185">Reference proteome</keyword>
<reference evidence="4 5" key="1">
    <citation type="submission" date="2015-12" db="EMBL/GenBank/DDBJ databases">
        <title>The genome of Folsomia candida.</title>
        <authorList>
            <person name="Faddeeva A."/>
            <person name="Derks M.F."/>
            <person name="Anvar Y."/>
            <person name="Smit S."/>
            <person name="Van Straalen N."/>
            <person name="Roelofs D."/>
        </authorList>
    </citation>
    <scope>NUCLEOTIDE SEQUENCE [LARGE SCALE GENOMIC DNA]</scope>
    <source>
        <strain evidence="4 5">VU population</strain>
        <tissue evidence="4">Whole body</tissue>
    </source>
</reference>
<sequence>MKLFLTFGLLLACGATLSSAQWNTVTGYATLNGGTTGGQGGETVYVSNEAQLVAAVTGNDPRIVKITSMITLSDVVRPGSNKTILGASPGAGVTGSGFYIRRVQNVIVRGLQISYSIAPDDGVSIDEATNVWIDHNEFFADREHGKDYYDGQLDVKHAADWITVSWNKFHDSYKTSLVGHSDNNAGEDTGKLHITYNNNWFTDVGSRLPSLRFGTGHIYNNLYERVDISGINSRMGAQVLVERNIFIDVVTPLTTDLDSDLEGFAVERENDWGDSEPNITQEGSFTNPPYSYEMEALNRVAAVVRAGAGNTISFP</sequence>
<keyword evidence="2" id="KW-0732">Signal</keyword>
<dbReference type="Pfam" id="PF00544">
    <property type="entry name" value="Pectate_lyase_4"/>
    <property type="match status" value="1"/>
</dbReference>
<evidence type="ECO:0000259" key="3">
    <source>
        <dbReference type="SMART" id="SM00656"/>
    </source>
</evidence>
<evidence type="ECO:0000256" key="1">
    <source>
        <dbReference type="ARBA" id="ARBA00023239"/>
    </source>
</evidence>
<dbReference type="InterPro" id="IPR012334">
    <property type="entry name" value="Pectin_lyas_fold"/>
</dbReference>
<dbReference type="Gene3D" id="2.160.20.10">
    <property type="entry name" value="Single-stranded right-handed beta-helix, Pectin lyase-like"/>
    <property type="match status" value="1"/>
</dbReference>
<dbReference type="EMBL" id="LNIX01000019">
    <property type="protein sequence ID" value="OXA44850.1"/>
    <property type="molecule type" value="Genomic_DNA"/>
</dbReference>
<evidence type="ECO:0000313" key="5">
    <source>
        <dbReference type="Proteomes" id="UP000198287"/>
    </source>
</evidence>
<feature type="signal peptide" evidence="2">
    <location>
        <begin position="1"/>
        <end position="20"/>
    </location>
</feature>
<proteinExistence type="predicted"/>
<dbReference type="OrthoDB" id="1637350at2759"/>
<evidence type="ECO:0000256" key="2">
    <source>
        <dbReference type="SAM" id="SignalP"/>
    </source>
</evidence>
<evidence type="ECO:0000313" key="4">
    <source>
        <dbReference type="EMBL" id="OXA44850.1"/>
    </source>
</evidence>
<protein>
    <submittedName>
        <fullName evidence="4">Pectate lyase A</fullName>
    </submittedName>
</protein>
<feature type="domain" description="Pectate lyase" evidence="3">
    <location>
        <begin position="39"/>
        <end position="252"/>
    </location>
</feature>
<dbReference type="SUPFAM" id="SSF51126">
    <property type="entry name" value="Pectin lyase-like"/>
    <property type="match status" value="1"/>
</dbReference>
<dbReference type="InterPro" id="IPR045032">
    <property type="entry name" value="PEL"/>
</dbReference>
<dbReference type="SMART" id="SM00656">
    <property type="entry name" value="Amb_all"/>
    <property type="match status" value="1"/>
</dbReference>
<dbReference type="PANTHER" id="PTHR31683:SF18">
    <property type="entry name" value="PECTATE LYASE 21-RELATED"/>
    <property type="match status" value="1"/>
</dbReference>
<gene>
    <name evidence="4" type="ORF">Fcan01_20591</name>
</gene>
<keyword evidence="1 4" id="KW-0456">Lyase</keyword>
<dbReference type="Proteomes" id="UP000198287">
    <property type="component" value="Unassembled WGS sequence"/>
</dbReference>
<dbReference type="STRING" id="158441.A0A226DI86"/>
<dbReference type="GO" id="GO:0030570">
    <property type="term" value="F:pectate lyase activity"/>
    <property type="evidence" value="ECO:0007669"/>
    <property type="project" value="InterPro"/>
</dbReference>